<protein>
    <submittedName>
        <fullName evidence="2">Tubulin polyglutamylase complex subunit 1-like</fullName>
    </submittedName>
</protein>
<dbReference type="AlphaFoldDB" id="A0A9W7WXD1"/>
<accession>A0A9W7WXD1</accession>
<proteinExistence type="predicted"/>
<dbReference type="InterPro" id="IPR057632">
    <property type="entry name" value="TPGS1_C"/>
</dbReference>
<gene>
    <name evidence="2" type="ORF">IRJ41_020686</name>
</gene>
<sequence>MAEKRRSGPVMSDPKAAKCETDHEFLSQSGVSALLRGALLKLVESRSEDPIGFLAEHFGHLSSEVDDGGSENLTVSRSLWHLSLSHHSQRSAFNNNVRVAYELLTQSAPRRRRTGGVRGVVYTEVLRCLCSEGGLSGASAAPLLQCIQCHDYEAVPFELFRQGVLTCSVFADYIRKSQCLYAAVARAPDRPAERALCQAVLATLQEALETADGPDVARYLEASAKISPAKLAQAMAEARPPSQQQEGPTMDAQEFEDAAAALFIARVRKVT</sequence>
<name>A0A9W7WXD1_TRIRA</name>
<dbReference type="Proteomes" id="UP001059041">
    <property type="component" value="Linkage Group LG5"/>
</dbReference>
<dbReference type="PANTHER" id="PTHR31932">
    <property type="entry name" value="TUBULIN POLYGLUTAMYLASE COMPLEX SUBUNIT 1"/>
    <property type="match status" value="1"/>
</dbReference>
<keyword evidence="3" id="KW-1185">Reference proteome</keyword>
<dbReference type="PANTHER" id="PTHR31932:SF2">
    <property type="entry name" value="TUBULIN POLYGLUTAMYLASE COMPLEX SUBUNIT 1"/>
    <property type="match status" value="1"/>
</dbReference>
<evidence type="ECO:0000313" key="3">
    <source>
        <dbReference type="Proteomes" id="UP001059041"/>
    </source>
</evidence>
<dbReference type="InterPro" id="IPR039235">
    <property type="entry name" value="TPGS1"/>
</dbReference>
<feature type="domain" description="Tubulin polyglutamylase complex subunit 1-like C-terminal" evidence="1">
    <location>
        <begin position="72"/>
        <end position="268"/>
    </location>
</feature>
<dbReference type="GO" id="GO:0008017">
    <property type="term" value="F:microtubule binding"/>
    <property type="evidence" value="ECO:0007669"/>
    <property type="project" value="TreeGrafter"/>
</dbReference>
<dbReference type="OrthoDB" id="64214at2759"/>
<dbReference type="Gene3D" id="1.20.890.10">
    <property type="entry name" value="cAMP-dependent protein kinase regulatory subunit, dimerization-anchoring domain"/>
    <property type="match status" value="1"/>
</dbReference>
<comment type="caution">
    <text evidence="2">The sequence shown here is derived from an EMBL/GenBank/DDBJ whole genome shotgun (WGS) entry which is preliminary data.</text>
</comment>
<dbReference type="Pfam" id="PF24480">
    <property type="entry name" value="TPGS1_C"/>
    <property type="match status" value="1"/>
</dbReference>
<organism evidence="2 3">
    <name type="scientific">Triplophysa rosa</name>
    <name type="common">Cave loach</name>
    <dbReference type="NCBI Taxonomy" id="992332"/>
    <lineage>
        <taxon>Eukaryota</taxon>
        <taxon>Metazoa</taxon>
        <taxon>Chordata</taxon>
        <taxon>Craniata</taxon>
        <taxon>Vertebrata</taxon>
        <taxon>Euteleostomi</taxon>
        <taxon>Actinopterygii</taxon>
        <taxon>Neopterygii</taxon>
        <taxon>Teleostei</taxon>
        <taxon>Ostariophysi</taxon>
        <taxon>Cypriniformes</taxon>
        <taxon>Nemacheilidae</taxon>
        <taxon>Triplophysa</taxon>
    </lineage>
</organism>
<dbReference type="EMBL" id="JAFHDT010000005">
    <property type="protein sequence ID" value="KAI7809989.1"/>
    <property type="molecule type" value="Genomic_DNA"/>
</dbReference>
<dbReference type="InterPro" id="IPR047502">
    <property type="entry name" value="DD_TPGS1"/>
</dbReference>
<reference evidence="2" key="1">
    <citation type="submission" date="2021-02" db="EMBL/GenBank/DDBJ databases">
        <title>Comparative genomics reveals that relaxation of natural selection precedes convergent phenotypic evolution of cavefish.</title>
        <authorList>
            <person name="Peng Z."/>
        </authorList>
    </citation>
    <scope>NUCLEOTIDE SEQUENCE</scope>
    <source>
        <tissue evidence="2">Muscle</tissue>
    </source>
</reference>
<dbReference type="CDD" id="cd22960">
    <property type="entry name" value="DD_TPGS1"/>
    <property type="match status" value="1"/>
</dbReference>
<evidence type="ECO:0000313" key="2">
    <source>
        <dbReference type="EMBL" id="KAI7809989.1"/>
    </source>
</evidence>
<evidence type="ECO:0000259" key="1">
    <source>
        <dbReference type="Pfam" id="PF24480"/>
    </source>
</evidence>